<evidence type="ECO:0000256" key="1">
    <source>
        <dbReference type="ARBA" id="ARBA00001947"/>
    </source>
</evidence>
<keyword evidence="4" id="KW-0645">Protease</keyword>
<dbReference type="Gene3D" id="3.40.390.10">
    <property type="entry name" value="Collagenase (Catalytic Domain)"/>
    <property type="match status" value="1"/>
</dbReference>
<dbReference type="InterPro" id="IPR018497">
    <property type="entry name" value="Peptidase_M13_C"/>
</dbReference>
<evidence type="ECO:0000256" key="4">
    <source>
        <dbReference type="ARBA" id="ARBA00022670"/>
    </source>
</evidence>
<dbReference type="SUPFAM" id="SSF55486">
    <property type="entry name" value="Metalloproteases ('zincins'), catalytic domain"/>
    <property type="match status" value="1"/>
</dbReference>
<name>A0ABD2WDE6_9HYME</name>
<feature type="signal peptide" evidence="9">
    <location>
        <begin position="1"/>
        <end position="24"/>
    </location>
</feature>
<dbReference type="InterPro" id="IPR042089">
    <property type="entry name" value="Peptidase_M13_dom_2"/>
</dbReference>
<keyword evidence="6" id="KW-0378">Hydrolase</keyword>
<organism evidence="12 13">
    <name type="scientific">Trichogramma kaykai</name>
    <dbReference type="NCBI Taxonomy" id="54128"/>
    <lineage>
        <taxon>Eukaryota</taxon>
        <taxon>Metazoa</taxon>
        <taxon>Ecdysozoa</taxon>
        <taxon>Arthropoda</taxon>
        <taxon>Hexapoda</taxon>
        <taxon>Insecta</taxon>
        <taxon>Pterygota</taxon>
        <taxon>Neoptera</taxon>
        <taxon>Endopterygota</taxon>
        <taxon>Hymenoptera</taxon>
        <taxon>Apocrita</taxon>
        <taxon>Proctotrupomorpha</taxon>
        <taxon>Chalcidoidea</taxon>
        <taxon>Trichogrammatidae</taxon>
        <taxon>Trichogramma</taxon>
    </lineage>
</organism>
<dbReference type="Pfam" id="PF01431">
    <property type="entry name" value="Peptidase_M13"/>
    <property type="match status" value="1"/>
</dbReference>
<feature type="domain" description="Peptidase M13 N-terminal" evidence="11">
    <location>
        <begin position="65"/>
        <end position="447"/>
    </location>
</feature>
<dbReference type="GO" id="GO:0005886">
    <property type="term" value="C:plasma membrane"/>
    <property type="evidence" value="ECO:0007669"/>
    <property type="project" value="UniProtKB-SubCell"/>
</dbReference>
<evidence type="ECO:0000313" key="13">
    <source>
        <dbReference type="Proteomes" id="UP001627154"/>
    </source>
</evidence>
<feature type="domain" description="Peptidase M13 C-terminal" evidence="10">
    <location>
        <begin position="510"/>
        <end position="714"/>
    </location>
</feature>
<dbReference type="GO" id="GO:0046872">
    <property type="term" value="F:metal ion binding"/>
    <property type="evidence" value="ECO:0007669"/>
    <property type="project" value="UniProtKB-KW"/>
</dbReference>
<dbReference type="Pfam" id="PF05649">
    <property type="entry name" value="Peptidase_M13_N"/>
    <property type="match status" value="1"/>
</dbReference>
<dbReference type="PROSITE" id="PS51885">
    <property type="entry name" value="NEPRILYSIN"/>
    <property type="match status" value="1"/>
</dbReference>
<keyword evidence="9" id="KW-0732">Signal</keyword>
<evidence type="ECO:0000256" key="8">
    <source>
        <dbReference type="ARBA" id="ARBA00023049"/>
    </source>
</evidence>
<keyword evidence="7" id="KW-0862">Zinc</keyword>
<dbReference type="PANTHER" id="PTHR11733">
    <property type="entry name" value="ZINC METALLOPROTEASE FAMILY M13 NEPRILYSIN-RELATED"/>
    <property type="match status" value="1"/>
</dbReference>
<sequence>MITSAVSLTSINLLLCFLRVSARAATSSQSLCSTSPDQCQRKCTTAACLAEAARLIDIIDESVDPCDNFYQFACGNFMKKQNISDESITINPFSIAQSKILRELFRELRERVKPNELSAFKKVKVFYENCINVRRIERDGTEPFFKIFRAFGGWPVLRDKSQWDENTWNWSESINKLREKFILIFPVIIAVQPDNRNSSRNIIKLLSFHDALLATFLDNSDNDLYKAYRDFMINVTIKLGANRDFAKLEMQKVLDFEKQFYQLSKLKNETETESYISIKDLSNKYSAIPWLKVINDTLSEIVIDETEIISVVNADFLPKLEDLLKKTPQRVIANYLGWQIVRSILPFSPRDFRNSVQEFQAKIDGAKKSIDFPSQCLNEIMQLFPIAIGSMYIRRNFNKQMISNVSDMIEHLRRLIGMSLQAVDWMDDKTRTAALEKLSSMNFSIGYVEELMNDVLIENYYKDLQIHRGSSLESALNVTRFLYRHNQKKLRKKARDVSNWTFNQNVAWVNAFYTLRRNTIEIPLGFLRAFYRSNRPQYLNYGSVASSIAHEIFHGFDTHGRKYDKYGNENNWWDTATEKEFFKKTECFIDQYNNFTVKEVGLNVNGVVTQAENIADNGGFRAAYYAYNDYTISNKITEPGLANLDYTPKQLFWISAASTWCSKKRPEYLKNLLSSDTHSPENARVIISFSNVKEFAQDFKCPLGSRMNPEKKCVIW</sequence>
<dbReference type="InterPro" id="IPR024079">
    <property type="entry name" value="MetalloPept_cat_dom_sf"/>
</dbReference>
<evidence type="ECO:0000256" key="2">
    <source>
        <dbReference type="ARBA" id="ARBA00004401"/>
    </source>
</evidence>
<dbReference type="GO" id="GO:0006508">
    <property type="term" value="P:proteolysis"/>
    <property type="evidence" value="ECO:0007669"/>
    <property type="project" value="UniProtKB-KW"/>
</dbReference>
<evidence type="ECO:0000256" key="6">
    <source>
        <dbReference type="ARBA" id="ARBA00022801"/>
    </source>
</evidence>
<dbReference type="PANTHER" id="PTHR11733:SF224">
    <property type="entry name" value="NEPRILYSIN-2"/>
    <property type="match status" value="1"/>
</dbReference>
<feature type="chain" id="PRO_5044784126" evidence="9">
    <location>
        <begin position="25"/>
        <end position="716"/>
    </location>
</feature>
<evidence type="ECO:0000256" key="7">
    <source>
        <dbReference type="ARBA" id="ARBA00022833"/>
    </source>
</evidence>
<comment type="similarity">
    <text evidence="3">Belongs to the peptidase M13 family.</text>
</comment>
<evidence type="ECO:0000256" key="3">
    <source>
        <dbReference type="ARBA" id="ARBA00007357"/>
    </source>
</evidence>
<comment type="caution">
    <text evidence="12">The sequence shown here is derived from an EMBL/GenBank/DDBJ whole genome shotgun (WGS) entry which is preliminary data.</text>
</comment>
<dbReference type="GO" id="GO:0008237">
    <property type="term" value="F:metallopeptidase activity"/>
    <property type="evidence" value="ECO:0007669"/>
    <property type="project" value="UniProtKB-KW"/>
</dbReference>
<gene>
    <name evidence="12" type="ORF">TKK_014440</name>
</gene>
<dbReference type="Gene3D" id="1.10.1380.10">
    <property type="entry name" value="Neutral endopeptidase , domain2"/>
    <property type="match status" value="1"/>
</dbReference>
<dbReference type="InterPro" id="IPR000718">
    <property type="entry name" value="Peptidase_M13"/>
</dbReference>
<evidence type="ECO:0000256" key="5">
    <source>
        <dbReference type="ARBA" id="ARBA00022723"/>
    </source>
</evidence>
<keyword evidence="13" id="KW-1185">Reference proteome</keyword>
<dbReference type="PRINTS" id="PR00786">
    <property type="entry name" value="NEPRILYSIN"/>
</dbReference>
<evidence type="ECO:0000313" key="12">
    <source>
        <dbReference type="EMBL" id="KAL3390714.1"/>
    </source>
</evidence>
<reference evidence="12 13" key="1">
    <citation type="journal article" date="2024" name="bioRxiv">
        <title>A reference genome for Trichogramma kaykai: A tiny desert-dwelling parasitoid wasp with competing sex-ratio distorters.</title>
        <authorList>
            <person name="Culotta J."/>
            <person name="Lindsey A.R."/>
        </authorList>
    </citation>
    <scope>NUCLEOTIDE SEQUENCE [LARGE SCALE GENOMIC DNA]</scope>
    <source>
        <strain evidence="12 13">KSX58</strain>
    </source>
</reference>
<accession>A0ABD2WDE6</accession>
<evidence type="ECO:0000259" key="11">
    <source>
        <dbReference type="Pfam" id="PF05649"/>
    </source>
</evidence>
<proteinExistence type="inferred from homology"/>
<comment type="cofactor">
    <cofactor evidence="1">
        <name>Zn(2+)</name>
        <dbReference type="ChEBI" id="CHEBI:29105"/>
    </cofactor>
</comment>
<dbReference type="InterPro" id="IPR008753">
    <property type="entry name" value="Peptidase_M13_N"/>
</dbReference>
<keyword evidence="8" id="KW-0482">Metalloprotease</keyword>
<evidence type="ECO:0000256" key="9">
    <source>
        <dbReference type="SAM" id="SignalP"/>
    </source>
</evidence>
<evidence type="ECO:0000259" key="10">
    <source>
        <dbReference type="Pfam" id="PF01431"/>
    </source>
</evidence>
<protein>
    <submittedName>
        <fullName evidence="12">Uncharacterized protein</fullName>
    </submittedName>
</protein>
<dbReference type="EMBL" id="JBJJXI010000116">
    <property type="protein sequence ID" value="KAL3390714.1"/>
    <property type="molecule type" value="Genomic_DNA"/>
</dbReference>
<dbReference type="CDD" id="cd08662">
    <property type="entry name" value="M13"/>
    <property type="match status" value="1"/>
</dbReference>
<dbReference type="Proteomes" id="UP001627154">
    <property type="component" value="Unassembled WGS sequence"/>
</dbReference>
<comment type="subcellular location">
    <subcellularLocation>
        <location evidence="2">Cell membrane</location>
        <topology evidence="2">Single-pass type II membrane protein</topology>
    </subcellularLocation>
</comment>
<keyword evidence="5" id="KW-0479">Metal-binding</keyword>
<dbReference type="AlphaFoldDB" id="A0ABD2WDE6"/>